<dbReference type="GO" id="GO:0005634">
    <property type="term" value="C:nucleus"/>
    <property type="evidence" value="ECO:0007669"/>
    <property type="project" value="UniProtKB-SubCell"/>
</dbReference>
<dbReference type="AlphaFoldDB" id="A0A9B0X2G7"/>
<dbReference type="PROSITE" id="PS50804">
    <property type="entry name" value="SCAN_BOX"/>
    <property type="match status" value="2"/>
</dbReference>
<dbReference type="FunFam" id="1.10.4020.10:FF:000001">
    <property type="entry name" value="zinc finger protein 263 isoform X1"/>
    <property type="match status" value="2"/>
</dbReference>
<protein>
    <submittedName>
        <fullName evidence="6">Zinc finger protein 263-like</fullName>
    </submittedName>
</protein>
<dbReference type="Pfam" id="PF02023">
    <property type="entry name" value="SCAN"/>
    <property type="match status" value="2"/>
</dbReference>
<dbReference type="SUPFAM" id="SSF47353">
    <property type="entry name" value="Retrovirus capsid dimerization domain-like"/>
    <property type="match status" value="2"/>
</dbReference>
<evidence type="ECO:0000256" key="3">
    <source>
        <dbReference type="SAM" id="MobiDB-lite"/>
    </source>
</evidence>
<dbReference type="PANTHER" id="PTHR45935:SF27">
    <property type="entry name" value="ZINC FINGER PROTEIN 446"/>
    <property type="match status" value="1"/>
</dbReference>
<dbReference type="SMART" id="SM00431">
    <property type="entry name" value="SCAN"/>
    <property type="match status" value="2"/>
</dbReference>
<proteinExistence type="predicted"/>
<dbReference type="InterPro" id="IPR038269">
    <property type="entry name" value="SCAN_sf"/>
</dbReference>
<dbReference type="Gene3D" id="1.10.4020.10">
    <property type="entry name" value="DNA breaking-rejoining enzymes"/>
    <property type="match status" value="2"/>
</dbReference>
<evidence type="ECO:0000256" key="2">
    <source>
        <dbReference type="PROSITE-ProRule" id="PRU00187"/>
    </source>
</evidence>
<keyword evidence="5" id="KW-1185">Reference proteome</keyword>
<evidence type="ECO:0000259" key="4">
    <source>
        <dbReference type="PROSITE" id="PS50804"/>
    </source>
</evidence>
<name>A0A9B0X2G7_CHRAS</name>
<dbReference type="RefSeq" id="XP_006877398.1">
    <property type="nucleotide sequence ID" value="XM_006877336.1"/>
</dbReference>
<dbReference type="InterPro" id="IPR003309">
    <property type="entry name" value="SCAN_dom"/>
</dbReference>
<feature type="region of interest" description="Disordered" evidence="3">
    <location>
        <begin position="402"/>
        <end position="425"/>
    </location>
</feature>
<sequence length="546" mass="61159">MGGPGPCVLRKHAENGVRSWRGAISRKSSAAPAPRLSCCLRETIHKPGRVRYFRSAPAIARKREPYLPKIMGRTRENPCREFFKYEKIDNKSTCKICNTDMVGDHAANLERHLKRHHTDEYNAVQSKKTKKIEESVRSVPKKQQKPLEEFAIPEIFKVLPGSSNKILHTRMPSPLGPLYLSPMDPAATLEELEAARLSFRSFRYQEAAGPLEALVRLRHLCHQWLRPEVHSKEQMLELLVLEQFLGALPPEIQAWVREQQPSSPEEAVALVEGLQNDPGRLLSWVSAGSSKTTSHARMPSPLDPTATLEELEAARLSFRSFRYQEAAGPLEALVRLRHLCHQWLRPEVHSKEQMLELLVLEQFLGALPPEIQAWVREQQPGSPEDAVALVEGLQNDPGRLLSWEEPPAGDSVSEQADSISWDGSPRDEVAEGVQMNQESKEGVLHQALSDLKKGSVCLHSSSGLWREVLLPVISLLPPAHGRLPQIAHHSTSDYLLKATILIPWPMLGPLSNTISAIGIGREPGQIHPTALAFPRQLRSLHVYCWS</sequence>
<dbReference type="InterPro" id="IPR050916">
    <property type="entry name" value="SCAN-C2H2_zinc_finger"/>
</dbReference>
<dbReference type="OrthoDB" id="6077919at2759"/>
<evidence type="ECO:0000313" key="6">
    <source>
        <dbReference type="RefSeq" id="XP_006877398.1"/>
    </source>
</evidence>
<accession>A0A9B0X2G7</accession>
<feature type="domain" description="SCAN box" evidence="4">
    <location>
        <begin position="315"/>
        <end position="396"/>
    </location>
</feature>
<comment type="subcellular location">
    <subcellularLocation>
        <location evidence="2">Nucleus</location>
    </subcellularLocation>
</comment>
<dbReference type="GeneID" id="102816220"/>
<dbReference type="CDD" id="cd07936">
    <property type="entry name" value="SCAN"/>
    <property type="match status" value="2"/>
</dbReference>
<reference evidence="6" key="1">
    <citation type="submission" date="2025-08" db="UniProtKB">
        <authorList>
            <consortium name="RefSeq"/>
        </authorList>
    </citation>
    <scope>IDENTIFICATION</scope>
    <source>
        <tissue evidence="6">Spleen</tissue>
    </source>
</reference>
<keyword evidence="1 2" id="KW-0539">Nucleus</keyword>
<dbReference type="Proteomes" id="UP000504623">
    <property type="component" value="Unplaced"/>
</dbReference>
<feature type="domain" description="SCAN box" evidence="4">
    <location>
        <begin position="196"/>
        <end position="277"/>
    </location>
</feature>
<evidence type="ECO:0000313" key="5">
    <source>
        <dbReference type="Proteomes" id="UP000504623"/>
    </source>
</evidence>
<evidence type="ECO:0000256" key="1">
    <source>
        <dbReference type="ARBA" id="ARBA00023242"/>
    </source>
</evidence>
<organism evidence="5 6">
    <name type="scientific">Chrysochloris asiatica</name>
    <name type="common">Cape golden mole</name>
    <dbReference type="NCBI Taxonomy" id="185453"/>
    <lineage>
        <taxon>Eukaryota</taxon>
        <taxon>Metazoa</taxon>
        <taxon>Chordata</taxon>
        <taxon>Craniata</taxon>
        <taxon>Vertebrata</taxon>
        <taxon>Euteleostomi</taxon>
        <taxon>Mammalia</taxon>
        <taxon>Eutheria</taxon>
        <taxon>Afrotheria</taxon>
        <taxon>Chrysochloridae</taxon>
        <taxon>Chrysochlorinae</taxon>
        <taxon>Chrysochloris</taxon>
    </lineage>
</organism>
<dbReference type="PANTHER" id="PTHR45935">
    <property type="entry name" value="PROTEIN ZBED8-RELATED"/>
    <property type="match status" value="1"/>
</dbReference>
<gene>
    <name evidence="6" type="primary">LOC102816220</name>
</gene>